<dbReference type="CDD" id="cd16917">
    <property type="entry name" value="HATPase_UhpB-NarQ-NarX-like"/>
    <property type="match status" value="1"/>
</dbReference>
<comment type="catalytic activity">
    <reaction evidence="1">
        <text>ATP + protein L-histidine = ADP + protein N-phospho-L-histidine.</text>
        <dbReference type="EC" id="2.7.13.3"/>
    </reaction>
</comment>
<dbReference type="Gene3D" id="1.20.5.1930">
    <property type="match status" value="1"/>
</dbReference>
<feature type="compositionally biased region" description="Basic and acidic residues" evidence="9">
    <location>
        <begin position="11"/>
        <end position="24"/>
    </location>
</feature>
<evidence type="ECO:0000313" key="13">
    <source>
        <dbReference type="EMBL" id="GIH39636.1"/>
    </source>
</evidence>
<evidence type="ECO:0000256" key="10">
    <source>
        <dbReference type="SAM" id="Phobius"/>
    </source>
</evidence>
<evidence type="ECO:0000313" key="14">
    <source>
        <dbReference type="Proteomes" id="UP000603904"/>
    </source>
</evidence>
<evidence type="ECO:0000256" key="8">
    <source>
        <dbReference type="ARBA" id="ARBA00023012"/>
    </source>
</evidence>
<dbReference type="Pfam" id="PF13796">
    <property type="entry name" value="Sensor"/>
    <property type="match status" value="1"/>
</dbReference>
<dbReference type="PANTHER" id="PTHR24421:SF10">
    <property type="entry name" value="NITRATE_NITRITE SENSOR PROTEIN NARQ"/>
    <property type="match status" value="1"/>
</dbReference>
<feature type="transmembrane region" description="Helical" evidence="10">
    <location>
        <begin position="190"/>
        <end position="208"/>
    </location>
</feature>
<reference evidence="13 14" key="1">
    <citation type="submission" date="2021-01" db="EMBL/GenBank/DDBJ databases">
        <title>Whole genome shotgun sequence of Microbispora corallina NBRC 16416.</title>
        <authorList>
            <person name="Komaki H."/>
            <person name="Tamura T."/>
        </authorList>
    </citation>
    <scope>NUCLEOTIDE SEQUENCE [LARGE SCALE GENOMIC DNA]</scope>
    <source>
        <strain evidence="13 14">NBRC 16416</strain>
    </source>
</reference>
<dbReference type="GO" id="GO:0016301">
    <property type="term" value="F:kinase activity"/>
    <property type="evidence" value="ECO:0007669"/>
    <property type="project" value="UniProtKB-KW"/>
</dbReference>
<dbReference type="InterPro" id="IPR025828">
    <property type="entry name" value="Put_sensor_dom"/>
</dbReference>
<dbReference type="InterPro" id="IPR050482">
    <property type="entry name" value="Sensor_HK_TwoCompSys"/>
</dbReference>
<keyword evidence="4" id="KW-0808">Transferase</keyword>
<feature type="domain" description="Signal transduction histidine kinase subgroup 3 dimerisation and phosphoacceptor" evidence="11">
    <location>
        <begin position="252"/>
        <end position="317"/>
    </location>
</feature>
<evidence type="ECO:0000259" key="12">
    <source>
        <dbReference type="Pfam" id="PF13796"/>
    </source>
</evidence>
<dbReference type="Proteomes" id="UP000603904">
    <property type="component" value="Unassembled WGS sequence"/>
</dbReference>
<dbReference type="Gene3D" id="3.30.565.10">
    <property type="entry name" value="Histidine kinase-like ATPase, C-terminal domain"/>
    <property type="match status" value="1"/>
</dbReference>
<protein>
    <recommendedName>
        <fullName evidence="2">histidine kinase</fullName>
        <ecNumber evidence="2">2.7.13.3</ecNumber>
    </recommendedName>
</protein>
<dbReference type="SUPFAM" id="SSF55874">
    <property type="entry name" value="ATPase domain of HSP90 chaperone/DNA topoisomerase II/histidine kinase"/>
    <property type="match status" value="1"/>
</dbReference>
<evidence type="ECO:0000259" key="11">
    <source>
        <dbReference type="Pfam" id="PF07730"/>
    </source>
</evidence>
<dbReference type="RefSeq" id="WP_239103576.1">
    <property type="nucleotide sequence ID" value="NZ_BAAAGP010000004.1"/>
</dbReference>
<evidence type="ECO:0000256" key="5">
    <source>
        <dbReference type="ARBA" id="ARBA00022741"/>
    </source>
</evidence>
<keyword evidence="10" id="KW-1133">Transmembrane helix</keyword>
<organism evidence="13 14">
    <name type="scientific">Microbispora corallina</name>
    <dbReference type="NCBI Taxonomy" id="83302"/>
    <lineage>
        <taxon>Bacteria</taxon>
        <taxon>Bacillati</taxon>
        <taxon>Actinomycetota</taxon>
        <taxon>Actinomycetes</taxon>
        <taxon>Streptosporangiales</taxon>
        <taxon>Streptosporangiaceae</taxon>
        <taxon>Microbispora</taxon>
    </lineage>
</organism>
<evidence type="ECO:0000256" key="2">
    <source>
        <dbReference type="ARBA" id="ARBA00012438"/>
    </source>
</evidence>
<evidence type="ECO:0000256" key="3">
    <source>
        <dbReference type="ARBA" id="ARBA00022553"/>
    </source>
</evidence>
<keyword evidence="3" id="KW-0597">Phosphoprotein</keyword>
<feature type="region of interest" description="Disordered" evidence="9">
    <location>
        <begin position="1"/>
        <end position="26"/>
    </location>
</feature>
<sequence length="442" mass="47671">MTAETASPDRPAPEPDDRPLRERVPLGPKGPIGVALDPMTWRAVPYLFLSLFLGLAWLAVLSVAVPVSVAMVVVWVGLPLIVVTILMWRGAAMLERRILRLAFGVRIPDPYRRRPEGGFVRHLDWLFGDPATWKDLGYLLLLTPLGALEFFVSLLLWTSGLALLSGPLVTALGWRTTMGVRLGYGSVAESVPWALVGAAILVVALYAVRGMTWLHTMLANLLLGVDEQDHLRAQTEYLRASRARGVHTAETERRRIERDLHDGAQQRLLAVALDLGRARAKFDEDPEAARDLLASAHAGTKEAIAELRDLARGIYPAILTDRGLDAALSSLAARAPVRVELSVEIAERPPPAVESIAYFIVSETLTNMAKHSRASEASVSVRREGVQIVVEVADNGVGGARAVPGGGLAGLADRAATIDGVLIVDSPPGGPTRIRASLPCTW</sequence>
<feature type="domain" description="Putative sensor" evidence="12">
    <location>
        <begin position="46"/>
        <end position="223"/>
    </location>
</feature>
<dbReference type="EC" id="2.7.13.3" evidence="2"/>
<keyword evidence="14" id="KW-1185">Reference proteome</keyword>
<proteinExistence type="predicted"/>
<keyword evidence="8" id="KW-0902">Two-component regulatory system</keyword>
<gene>
    <name evidence="13" type="ORF">Mco01_26360</name>
</gene>
<feature type="transmembrane region" description="Helical" evidence="10">
    <location>
        <begin position="136"/>
        <end position="157"/>
    </location>
</feature>
<keyword evidence="10" id="KW-0812">Transmembrane</keyword>
<keyword evidence="5" id="KW-0547">Nucleotide-binding</keyword>
<dbReference type="InterPro" id="IPR011712">
    <property type="entry name" value="Sig_transdc_His_kin_sub3_dim/P"/>
</dbReference>
<comment type="caution">
    <text evidence="13">The sequence shown here is derived from an EMBL/GenBank/DDBJ whole genome shotgun (WGS) entry which is preliminary data.</text>
</comment>
<dbReference type="PANTHER" id="PTHR24421">
    <property type="entry name" value="NITRATE/NITRITE SENSOR PROTEIN NARX-RELATED"/>
    <property type="match status" value="1"/>
</dbReference>
<dbReference type="Pfam" id="PF07730">
    <property type="entry name" value="HisKA_3"/>
    <property type="match status" value="1"/>
</dbReference>
<accession>A0ABQ4FXW0</accession>
<keyword evidence="10" id="KW-0472">Membrane</keyword>
<evidence type="ECO:0000256" key="6">
    <source>
        <dbReference type="ARBA" id="ARBA00022777"/>
    </source>
</evidence>
<feature type="transmembrane region" description="Helical" evidence="10">
    <location>
        <begin position="46"/>
        <end position="66"/>
    </location>
</feature>
<dbReference type="EMBL" id="BOOC01000009">
    <property type="protein sequence ID" value="GIH39636.1"/>
    <property type="molecule type" value="Genomic_DNA"/>
</dbReference>
<evidence type="ECO:0000256" key="4">
    <source>
        <dbReference type="ARBA" id="ARBA00022679"/>
    </source>
</evidence>
<evidence type="ECO:0000256" key="7">
    <source>
        <dbReference type="ARBA" id="ARBA00022840"/>
    </source>
</evidence>
<name>A0ABQ4FXW0_9ACTN</name>
<evidence type="ECO:0000256" key="1">
    <source>
        <dbReference type="ARBA" id="ARBA00000085"/>
    </source>
</evidence>
<dbReference type="InterPro" id="IPR036890">
    <property type="entry name" value="HATPase_C_sf"/>
</dbReference>
<keyword evidence="6 13" id="KW-0418">Kinase</keyword>
<evidence type="ECO:0000256" key="9">
    <source>
        <dbReference type="SAM" id="MobiDB-lite"/>
    </source>
</evidence>
<keyword evidence="7" id="KW-0067">ATP-binding</keyword>
<feature type="transmembrane region" description="Helical" evidence="10">
    <location>
        <begin position="72"/>
        <end position="91"/>
    </location>
</feature>